<evidence type="ECO:0000256" key="1">
    <source>
        <dbReference type="ARBA" id="ARBA00009986"/>
    </source>
</evidence>
<dbReference type="InterPro" id="IPR016162">
    <property type="entry name" value="Ald_DH_N"/>
</dbReference>
<accession>A0ABP9V4W2</accession>
<organism evidence="5 6">
    <name type="scientific">Rubritalea halochordaticola</name>
    <dbReference type="NCBI Taxonomy" id="714537"/>
    <lineage>
        <taxon>Bacteria</taxon>
        <taxon>Pseudomonadati</taxon>
        <taxon>Verrucomicrobiota</taxon>
        <taxon>Verrucomicrobiia</taxon>
        <taxon>Verrucomicrobiales</taxon>
        <taxon>Rubritaleaceae</taxon>
        <taxon>Rubritalea</taxon>
    </lineage>
</organism>
<evidence type="ECO:0000259" key="4">
    <source>
        <dbReference type="Pfam" id="PF00171"/>
    </source>
</evidence>
<gene>
    <name evidence="5" type="primary">aldH1</name>
    <name evidence="5" type="ORF">Rhal01_03253</name>
</gene>
<dbReference type="InterPro" id="IPR016161">
    <property type="entry name" value="Ald_DH/histidinol_DH"/>
</dbReference>
<dbReference type="InterPro" id="IPR015590">
    <property type="entry name" value="Aldehyde_DH_dom"/>
</dbReference>
<reference evidence="5 6" key="1">
    <citation type="submission" date="2024-02" db="EMBL/GenBank/DDBJ databases">
        <title>Rubritalea halochordaticola NBRC 107102.</title>
        <authorList>
            <person name="Ichikawa N."/>
            <person name="Katano-Makiyama Y."/>
            <person name="Hidaka K."/>
        </authorList>
    </citation>
    <scope>NUCLEOTIDE SEQUENCE [LARGE SCALE GENOMIC DNA]</scope>
    <source>
        <strain evidence="5 6">NBRC 107102</strain>
    </source>
</reference>
<dbReference type="PIRSF" id="PIRSF036492">
    <property type="entry name" value="ALDH"/>
    <property type="match status" value="1"/>
</dbReference>
<comment type="caution">
    <text evidence="5">The sequence shown here is derived from an EMBL/GenBank/DDBJ whole genome shotgun (WGS) entry which is preliminary data.</text>
</comment>
<keyword evidence="6" id="KW-1185">Reference proteome</keyword>
<dbReference type="PANTHER" id="PTHR43570">
    <property type="entry name" value="ALDEHYDE DEHYDROGENASE"/>
    <property type="match status" value="1"/>
</dbReference>
<dbReference type="EMBL" id="BAABRL010000011">
    <property type="protein sequence ID" value="GAA5497065.1"/>
    <property type="molecule type" value="Genomic_DNA"/>
</dbReference>
<dbReference type="RefSeq" id="WP_346189637.1">
    <property type="nucleotide sequence ID" value="NZ_BAABRL010000011.1"/>
</dbReference>
<feature type="domain" description="Aldehyde dehydrogenase" evidence="4">
    <location>
        <begin position="24"/>
        <end position="431"/>
    </location>
</feature>
<evidence type="ECO:0000313" key="6">
    <source>
        <dbReference type="Proteomes" id="UP001424741"/>
    </source>
</evidence>
<dbReference type="Proteomes" id="UP001424741">
    <property type="component" value="Unassembled WGS sequence"/>
</dbReference>
<dbReference type="InterPro" id="IPR012394">
    <property type="entry name" value="Aldehyde_DH_NAD(P)"/>
</dbReference>
<keyword evidence="2 3" id="KW-0560">Oxidoreductase</keyword>
<dbReference type="PANTHER" id="PTHR43570:SF16">
    <property type="entry name" value="ALDEHYDE DEHYDROGENASE TYPE III, ISOFORM Q"/>
    <property type="match status" value="1"/>
</dbReference>
<dbReference type="InterPro" id="IPR016163">
    <property type="entry name" value="Ald_DH_C"/>
</dbReference>
<comment type="similarity">
    <text evidence="1 3">Belongs to the aldehyde dehydrogenase family.</text>
</comment>
<dbReference type="Gene3D" id="3.40.605.10">
    <property type="entry name" value="Aldehyde Dehydrogenase, Chain A, domain 1"/>
    <property type="match status" value="1"/>
</dbReference>
<dbReference type="Pfam" id="PF00171">
    <property type="entry name" value="Aldedh"/>
    <property type="match status" value="1"/>
</dbReference>
<dbReference type="Gene3D" id="3.40.309.10">
    <property type="entry name" value="Aldehyde Dehydrogenase, Chain A, domain 2"/>
    <property type="match status" value="1"/>
</dbReference>
<evidence type="ECO:0000256" key="3">
    <source>
        <dbReference type="PIRNR" id="PIRNR036492"/>
    </source>
</evidence>
<proteinExistence type="inferred from homology"/>
<name>A0ABP9V4W2_9BACT</name>
<dbReference type="SUPFAM" id="SSF53720">
    <property type="entry name" value="ALDH-like"/>
    <property type="match status" value="1"/>
</dbReference>
<protein>
    <recommendedName>
        <fullName evidence="3">Aldehyde dehydrogenase</fullName>
    </recommendedName>
</protein>
<evidence type="ECO:0000313" key="5">
    <source>
        <dbReference type="EMBL" id="GAA5497065.1"/>
    </source>
</evidence>
<sequence>MSVVPNHPPLGELIGKQKQALAAGELRSLEVRRNYLLRLEKCLMKYQERVIEALDKDLGKPEAEAYLAEYHFLLQEIRLVRSELSAWLSPERVGSPLYFHPCRSEVLREPYGCALIIAPWNYPFQLAMAPLISAVAAGNTVVLKPSEISTHSEALIGEIISEVFPPEIVSVVTGDAEVAGALLEEKWDFIFFTGSTGVGRLVAKKAAEHLTPCVLELGGKCPCVVDSRADLKVAAGRILAGKFFNGGQTCFAPDFVAVHHDVKEELLEAMRCELEAVPWHEEMATVINKRHYDRLRGLLDGVEETRIIQSGADDEERLRLSPRVVKEVAWEDALMKEEIFGPVLPVISYEGDDELINRLQQLEDPLALYLFTEDEAFVKKVMQAKRSGGVCVNDTLKQSSNLELPFGGVGDSGYGRYRGKHGVYAFCYERAVARRGKLGAGLMDIKPPYDKVFKWLKRVMR</sequence>
<dbReference type="CDD" id="cd07087">
    <property type="entry name" value="ALDH_F3-13-14_CALDH-like"/>
    <property type="match status" value="1"/>
</dbReference>
<evidence type="ECO:0000256" key="2">
    <source>
        <dbReference type="ARBA" id="ARBA00023002"/>
    </source>
</evidence>